<dbReference type="SUPFAM" id="SSF47336">
    <property type="entry name" value="ACP-like"/>
    <property type="match status" value="4"/>
</dbReference>
<dbReference type="InterPro" id="IPR000873">
    <property type="entry name" value="AMP-dep_synth/lig_dom"/>
</dbReference>
<dbReference type="Gene3D" id="1.10.1200.10">
    <property type="entry name" value="ACP-like"/>
    <property type="match status" value="4"/>
</dbReference>
<evidence type="ECO:0000259" key="8">
    <source>
        <dbReference type="PROSITE" id="PS50075"/>
    </source>
</evidence>
<keyword evidence="4" id="KW-0045">Antibiotic biosynthesis</keyword>
<dbReference type="SUPFAM" id="SSF56801">
    <property type="entry name" value="Acetyl-CoA synthetase-like"/>
    <property type="match status" value="1"/>
</dbReference>
<dbReference type="CDD" id="cd08952">
    <property type="entry name" value="KR_1_SDR_x"/>
    <property type="match status" value="3"/>
</dbReference>
<dbReference type="GO" id="GO:0004312">
    <property type="term" value="F:fatty acid synthase activity"/>
    <property type="evidence" value="ECO:0007669"/>
    <property type="project" value="TreeGrafter"/>
</dbReference>
<dbReference type="Pfam" id="PF00550">
    <property type="entry name" value="PP-binding"/>
    <property type="match status" value="4"/>
</dbReference>
<proteinExistence type="predicted"/>
<dbReference type="SMART" id="SM01294">
    <property type="entry name" value="PKS_PP_betabranch"/>
    <property type="match status" value="3"/>
</dbReference>
<protein>
    <recommendedName>
        <fullName evidence="12">SDR family NAD(P)-dependent oxidoreductase</fullName>
    </recommendedName>
</protein>
<dbReference type="InterPro" id="IPR006162">
    <property type="entry name" value="Ppantetheine_attach_site"/>
</dbReference>
<dbReference type="Pfam" id="PF18369">
    <property type="entry name" value="PKS_DE"/>
    <property type="match status" value="3"/>
</dbReference>
<dbReference type="Gene3D" id="3.40.366.10">
    <property type="entry name" value="Malonyl-Coenzyme A Acyl Carrier Protein, domain 2"/>
    <property type="match status" value="3"/>
</dbReference>
<dbReference type="Gene3D" id="3.40.50.12780">
    <property type="entry name" value="N-terminal domain of ligase-like"/>
    <property type="match status" value="1"/>
</dbReference>
<dbReference type="Pfam" id="PF02801">
    <property type="entry name" value="Ketoacyl-synt_C"/>
    <property type="match status" value="3"/>
</dbReference>
<feature type="domain" description="Carrier" evidence="8">
    <location>
        <begin position="5610"/>
        <end position="5685"/>
    </location>
</feature>
<dbReference type="InterPro" id="IPR020845">
    <property type="entry name" value="AMP-binding_CS"/>
</dbReference>
<keyword evidence="5" id="KW-0511">Multifunctional enzyme</keyword>
<feature type="domain" description="Carrier" evidence="8">
    <location>
        <begin position="4084"/>
        <end position="4163"/>
    </location>
</feature>
<keyword evidence="3" id="KW-0808">Transferase</keyword>
<dbReference type="SUPFAM" id="SSF53901">
    <property type="entry name" value="Thiolase-like"/>
    <property type="match status" value="3"/>
</dbReference>
<dbReference type="InterPro" id="IPR036736">
    <property type="entry name" value="ACP-like_sf"/>
</dbReference>
<dbReference type="Gene3D" id="3.40.47.10">
    <property type="match status" value="3"/>
</dbReference>
<evidence type="ECO:0000256" key="1">
    <source>
        <dbReference type="ARBA" id="ARBA00022450"/>
    </source>
</evidence>
<dbReference type="InterPro" id="IPR042099">
    <property type="entry name" value="ANL_N_sf"/>
</dbReference>
<dbReference type="SMART" id="SM00825">
    <property type="entry name" value="PKS_KS"/>
    <property type="match status" value="3"/>
</dbReference>
<keyword evidence="1" id="KW-0596">Phosphopantetheine</keyword>
<feature type="region of interest" description="Disordered" evidence="7">
    <location>
        <begin position="3086"/>
        <end position="3112"/>
    </location>
</feature>
<dbReference type="PROSITE" id="PS00606">
    <property type="entry name" value="KS3_1"/>
    <property type="match status" value="3"/>
</dbReference>
<evidence type="ECO:0000313" key="11">
    <source>
        <dbReference type="Proteomes" id="UP000222531"/>
    </source>
</evidence>
<dbReference type="InterPro" id="IPR041618">
    <property type="entry name" value="PKS_DE"/>
</dbReference>
<dbReference type="FunFam" id="1.10.1200.10:FF:000007">
    <property type="entry name" value="Probable polyketide synthase pks17"/>
    <property type="match status" value="3"/>
</dbReference>
<comment type="caution">
    <text evidence="10">The sequence shown here is derived from an EMBL/GenBank/DDBJ whole genome shotgun (WGS) entry which is preliminary data.</text>
</comment>
<evidence type="ECO:0000256" key="7">
    <source>
        <dbReference type="SAM" id="MobiDB-lite"/>
    </source>
</evidence>
<dbReference type="InterPro" id="IPR014030">
    <property type="entry name" value="Ketoacyl_synth_N"/>
</dbReference>
<dbReference type="Pfam" id="PF16197">
    <property type="entry name" value="KAsynt_C_assoc"/>
    <property type="match status" value="2"/>
</dbReference>
<dbReference type="GO" id="GO:0031177">
    <property type="term" value="F:phosphopantetheine binding"/>
    <property type="evidence" value="ECO:0007669"/>
    <property type="project" value="InterPro"/>
</dbReference>
<evidence type="ECO:0000256" key="4">
    <source>
        <dbReference type="ARBA" id="ARBA00023194"/>
    </source>
</evidence>
<dbReference type="Pfam" id="PF00109">
    <property type="entry name" value="ketoacyl-synt"/>
    <property type="match status" value="3"/>
</dbReference>
<dbReference type="Proteomes" id="UP000222531">
    <property type="component" value="Unassembled WGS sequence"/>
</dbReference>
<dbReference type="Pfam" id="PF22621">
    <property type="entry name" value="CurL-like_PKS_C"/>
    <property type="match status" value="1"/>
</dbReference>
<dbReference type="Gene3D" id="3.40.50.720">
    <property type="entry name" value="NAD(P)-binding Rossmann-like Domain"/>
    <property type="match status" value="4"/>
</dbReference>
<dbReference type="Gene3D" id="3.30.70.3290">
    <property type="match status" value="3"/>
</dbReference>
<dbReference type="FunFam" id="3.40.47.10:FF:000019">
    <property type="entry name" value="Polyketide synthase type I"/>
    <property type="match status" value="3"/>
</dbReference>
<evidence type="ECO:0008006" key="12">
    <source>
        <dbReference type="Google" id="ProtNLM"/>
    </source>
</evidence>
<dbReference type="NCBIfam" id="NF045894">
    <property type="entry name" value="PKS_plus_SDR"/>
    <property type="match status" value="3"/>
</dbReference>
<evidence type="ECO:0000256" key="6">
    <source>
        <dbReference type="ARBA" id="ARBA00023315"/>
    </source>
</evidence>
<feature type="domain" description="Ketosynthase family 3 (KS3)" evidence="9">
    <location>
        <begin position="2655"/>
        <end position="3081"/>
    </location>
</feature>
<dbReference type="Gene3D" id="6.10.140.1830">
    <property type="match status" value="3"/>
</dbReference>
<dbReference type="Pfam" id="PF00501">
    <property type="entry name" value="AMP-binding"/>
    <property type="match status" value="1"/>
</dbReference>
<dbReference type="InterPro" id="IPR009081">
    <property type="entry name" value="PP-bd_ACP"/>
</dbReference>
<evidence type="ECO:0000256" key="2">
    <source>
        <dbReference type="ARBA" id="ARBA00022553"/>
    </source>
</evidence>
<dbReference type="PROSITE" id="PS52004">
    <property type="entry name" value="KS3_2"/>
    <property type="match status" value="3"/>
</dbReference>
<dbReference type="GO" id="GO:0006633">
    <property type="term" value="P:fatty acid biosynthetic process"/>
    <property type="evidence" value="ECO:0007669"/>
    <property type="project" value="InterPro"/>
</dbReference>
<keyword evidence="11" id="KW-1185">Reference proteome</keyword>
<dbReference type="InterPro" id="IPR018201">
    <property type="entry name" value="Ketoacyl_synth_AS"/>
</dbReference>
<organism evidence="10 11">
    <name type="scientific">Streptomyces cinnamoneus</name>
    <name type="common">Streptoverticillium cinnamoneum</name>
    <dbReference type="NCBI Taxonomy" id="53446"/>
    <lineage>
        <taxon>Bacteria</taxon>
        <taxon>Bacillati</taxon>
        <taxon>Actinomycetota</taxon>
        <taxon>Actinomycetes</taxon>
        <taxon>Kitasatosporales</taxon>
        <taxon>Streptomycetaceae</taxon>
        <taxon>Streptomyces</taxon>
        <taxon>Streptomyces cinnamoneus group</taxon>
    </lineage>
</organism>
<dbReference type="Gene3D" id="3.40.50.11460">
    <property type="match status" value="1"/>
</dbReference>
<dbReference type="InterPro" id="IPR014031">
    <property type="entry name" value="Ketoacyl_synth_C"/>
</dbReference>
<dbReference type="EMBL" id="NHZO01000168">
    <property type="protein sequence ID" value="PHQ48320.1"/>
    <property type="molecule type" value="Genomic_DNA"/>
</dbReference>
<dbReference type="CDD" id="cd00833">
    <property type="entry name" value="PKS"/>
    <property type="match status" value="3"/>
</dbReference>
<dbReference type="InterPro" id="IPR016036">
    <property type="entry name" value="Malonyl_transacylase_ACP-bd"/>
</dbReference>
<dbReference type="PANTHER" id="PTHR43775">
    <property type="entry name" value="FATTY ACID SYNTHASE"/>
    <property type="match status" value="1"/>
</dbReference>
<dbReference type="Pfam" id="PF22953">
    <property type="entry name" value="SpnB_Rossmann"/>
    <property type="match status" value="1"/>
</dbReference>
<evidence type="ECO:0000256" key="3">
    <source>
        <dbReference type="ARBA" id="ARBA00022679"/>
    </source>
</evidence>
<dbReference type="GO" id="GO:0033068">
    <property type="term" value="P:macrolide biosynthetic process"/>
    <property type="evidence" value="ECO:0007669"/>
    <property type="project" value="UniProtKB-ARBA"/>
</dbReference>
<dbReference type="SUPFAM" id="SSF52151">
    <property type="entry name" value="FabD/lysophospholipase-like"/>
    <property type="match status" value="3"/>
</dbReference>
<dbReference type="InterPro" id="IPR020806">
    <property type="entry name" value="PKS_PP-bd"/>
</dbReference>
<dbReference type="SMART" id="SM00827">
    <property type="entry name" value="PKS_AT"/>
    <property type="match status" value="3"/>
</dbReference>
<reference evidence="10 11" key="1">
    <citation type="journal article" date="2017" name="Biochemistry">
        <title>Identification of the Biosynthetic Pathway for the Antibiotic Bicyclomycin.</title>
        <authorList>
            <person name="Patteson J."/>
            <person name="Cai W."/>
            <person name="Johnson R.A."/>
            <person name="Santa Maria K."/>
            <person name="Li B."/>
        </authorList>
    </citation>
    <scope>NUCLEOTIDE SEQUENCE [LARGE SCALE GENOMIC DNA]</scope>
    <source>
        <strain evidence="10 11">ATCC 21532</strain>
    </source>
</reference>
<dbReference type="PROSITE" id="PS00455">
    <property type="entry name" value="AMP_BINDING"/>
    <property type="match status" value="1"/>
</dbReference>
<dbReference type="InterPro" id="IPR050091">
    <property type="entry name" value="PKS_NRPS_Biosynth_Enz"/>
</dbReference>
<evidence type="ECO:0000259" key="9">
    <source>
        <dbReference type="PROSITE" id="PS52004"/>
    </source>
</evidence>
<dbReference type="InterPro" id="IPR016039">
    <property type="entry name" value="Thiolase-like"/>
</dbReference>
<dbReference type="InterPro" id="IPR055123">
    <property type="entry name" value="SpnB-like_Rossmann"/>
</dbReference>
<dbReference type="InterPro" id="IPR032821">
    <property type="entry name" value="PKS_assoc"/>
</dbReference>
<dbReference type="SUPFAM" id="SSF51735">
    <property type="entry name" value="NAD(P)-binding Rossmann-fold domains"/>
    <property type="match status" value="8"/>
</dbReference>
<accession>A0A2G1XAS1</accession>
<sequence length="5768" mass="602975">MCRASSWHTGHGHGLVCPAGRSRHAALRSEEEEPNVRAELIRPLPELLRGHAEQRGDKVAFADGRRSVCYRDLERRTARLGGHLSGLGLQRGDRVVLLLNNSVEVVEGFLAVTRAANVGVPVNPLSAEAEIAHVLDDSGARAVITDTAHLAQVTRVLGDGRAHVTVVLVGDEAPGTLAFETLATSTPATPARDDLGLDEPAWMLYTSGTTGRPKGVLSTQRSCLWSVAACYAPILGLSEQDRVLWPLPLFHSLAHILCLIGVTATGATARVMGGFAAEDVLDLVRSEPFTLLAGVPTMYHQMVLGARDGGLEAPALRACLVAGAVTAPSLARSFEDTFGLPLLDGYGSTETCGMIAINRPDGAKVTGSCGLPVPGLGVKVADPGTGDEVAVGVEGEVWVSGPSLMIGYHNQPEATATAVRDGWYRTGDLARRDENGYLTISGRIKELIIRGGENIHPTEVEEALRAAPGVADAAVAGKPHATLGEVPVAYLILDDQAHLDRETLLAVARERLASYKIPAEFHAVRDIPRTGSGKIIRHLLAEHPARLLTIGDASYETLHRIDWTPVSTAGTPDTAAWAETGTEALIPGATAHPDLAALRAAVEAGAPAPRVVALSVTPGDLAAEGQGVRAAALTVLDSVRAWLDDERFAAARLVVITRSAVSAAPGDEVTDLTGAAVRSVLSTVQAAHPGRVTLLDLDDDEASRTTVAAAAAHDEPQLAIRAGVAHAPRLRRAPATMTGGPTARYARGTVLITGGSGEAGRLAARQLVTAHGVRHLVLTGDPADGDTSGDTSEDTNALVAQLTEAGATVTVTPCDVADRAQLESLLARIPDEHPLTAVVHAAGAQLDGDATATPRDRLDEVLRTHMDGALHLHELTADLDLAAFVLFSAAPGTAASGSAAAGFLDALAHHRRAHGLPATSLAWGPWAGPGTDSPAPGYATLAPRDARGLLDVAFATDEALFVPARIDLAAVQRQTAEAPLTALCRELMPTVVDADDAAATLSELRNRLADRADAEQARVLHELLRTEVTAVHGDLDPDAFDAHRSFRELGFTSLIGVELRNRLVNATGLALPATLVFDHPTPHAVIGYLRAALAGATDEPADQGSASTPAADEPIAIVGMGCRYPGGVTSPEDLWNLVSTGGDAVSAFPTDRGWDLEALYHPDPDHTGTSYAREGGFLHDAADFDAEFFGISPREALAMDPQQRLLLETSWEAFERAGIDPQSVRGQQIGVFAGLMYHDYASRLSAVPEDIEGYLETGNAGSVATGRVAYTLGLEGPAVTVDTACSSSLVALHLAAQSLRQGECSMALVGGVTVLSTPDVFVEFSRQRGLSGDGRCKAFAGAADGTGWAEGVGMLLVERLSDARRNGHPVLAVVRGSAVNQDGASNGLTAPNGPSQQRVIRQALANARLSAGDVDAVEAHGTGTTLGDPIEAQALLATYGQGRAEGQPLWLGSVKSNLGHTQAAAGVAGVIKMVMAMRHGVLPRTLHVDEPSPHVDWSAGAVELLTDSVEWPETGEPRRAAISAFGISGTNAHVILEGSAASAEPEDAVSEPSGLVPWVLSGRTEEALRAQAGQLASFVGSAPGLGLGDVGWSLAVSRSVFRHRSVVLAESGDAALGLLAAVAAGGDAAGVVRGEASAPGGVVFVFPGQGSQWVGMAAGLLDASPVFAGRMGECAAALEPFVDWSLLDVVRSGDASLLERVDVVQPVLFAVMVSLAAVWRSYGVEPAAVVGHSQGEIAAACVAGGLSLGDAARVVALRSRLLLDLAGAGGMLSLALPLEEAVQRLEPYGSAVSVAAVNGPGSVVVSGEPAALEAVRAQCEVDGVRARMVPVDYASHSAQVEVIEERLLEVLAPLEPRSGQVPFYSAVTGTQVDTAMLDAGYWYRNLRQTVEFAKATEQLLADGHDVFIETSAHPVLLMGVEETADAAERSVTTIGTLRRGEGGQERMLASLAEAYVHGVEVDWATVFTGTGARRVDLPTYPFQRQRYWLDAPQPAHDLGTAQPANAAESKFWDAVEREDLASLASELRVADGDPFSAVLPALSSWRRQHRDLSTVDDWRYGIDWTPISGAQARTLSGTWLALLPSDGSGELWMNALEARGTNIVRIVLDETSERDELAGRLRTTADSTQIAGVLSFVALGDGFHPLHTGLPSGTAATVVLTQALGDAGIQAPLWLMTRGAVSTGRADALTNAGQAQVWGLGRVISLEHPERWGGLIDLPQDADERVLDRLCGVLGVSGDEDQLAVRPSGVYVRRLVRAPLGDAVATRTWRPRGTVLVTGATGGLGPHIARWLARNGADQLVLTSRRGPDAPGADELVAEITALGTRVTVVACDMADRDAVVALAGWLKDAEHPVRSVIHAAAYTELASLDESDLAEFAAVVDAKARGAEYLDELFGSELDAFVLFSSISGVWGSGNHAAYAAANAYLDALAERRRARGLTATSVAWGIWDSGAERAQVLPEQLRRQGLPFIEPDLAFTALQQVLDHDETFIAVADVDWDRFVPAFTMARPRPLLDGISEARAAVDRAENSDLAVSAGTGEQGSESGPARLAALGEKERDREIGELIRAHAAAVLGHASASAIAEDRAFRELGFDSLTAVELRNRLQTAMGVRLPATLIFDHPTPQALVRHLAGTLFGTGTDEPGATPAVRAAVDDDPIVIVGMSCRYPGGVTSPEDLWQLLTTGGDGISHFPADRGWNLDGFFDPDPDRPGTSYVREGGFLHDAAEFDAGFFGIAPREALAMDPQQRLLLETSWEALERAGIDPLTLRGTRGGVFVGAAAQHYGGDLQHSPEGSEAHRVTGTAASVLSGRVSYTLGLEGPAVTVDTACSSSLVALHWAAQSLRQGECEMALAGGVVVMPTLEPFAGFSRQRALAADGRCKAFSSAADGMGLAEGVGMLLLERLSDAERNGHRVLAVVRGSAVNQDGASNGLTAPNGPSQQRVIRQALESAGLAPDQVDAVEAHGTGTALGDPIEAQALLATYGKERAEGQPLWLGSVKSNIGHTQSAAGVAGVIKMVLAMRHGVLPKTLHVDEPSPHVDWASGGVELLTEAVEWPETGQPRRAGVSSFGISGTNAHVILEAAPAVDGMDEQGGTETGNETENGNDRGSDNGLIPLTLSARSEKALRGQARRLAAFVEATPGVTSADIGFSLVTTRAALEHRAAVVAADREGAVAALSALASGAVAPGVVEGVAGPGDLAVLFTGQGAQRLGMGRELYGRFPVFAEAFDAVCAELDRHLDRPLREVVFGEDAEVLDRTGFTQPALFAVETALFRLAESWGITPDCLAGHSIGELTAAHVAGVLSLPDAAKLVAARALLMQALPTGGVMVSVAAPEADVRAATDDTHGVWVAAVNGPESVVLSGDADAVTRVAESFSSVGVKTKRLRVSHAFHSGHMDGMLEEFGKVAATLTYHAPRIPVVSNVTGALATAEELCAPEYWVRHVREAVRFADGIAALSAQGVTRFLELGPDGTLSAMARECVSEDALLVPALRRDRSEEQALLAALSTLHVHGTDVDWCAFYEGTGARRVDLPTYAFDRERFWMVPEAESVRTAEDATDIAFWEAVESEDLSALASTLKVADEEALGSVLPALSSWRREHRNASTVDAWRYRVDWKPVGNLPAQTLRGTWLAVVPSGAADDQLLSGLESRGAHVVPVEFEGTPDRHTLAEALRALADSEQIAGVLSLADTVGASVTLTQALGDAGVGAPLWLVTRGAVVAASGDRLVDVSGSAVWGVGRVVGLEHPDRWGGLVDVPVVWDEGVLDRLCGVLAGAAAGEDQFAVRSSGAFVRRLVRARLSGVVSGAWVPAGTVLVTGGTGALGAHVARWLVGLGAGRLVLLSRRGLEAPGAVELRDELAMSGAEVDVVACDVADREALSRVLASVPADAPLSAVFHTAGVLDDGVLDGLTGDRIATVLRPKADAALTLHDLTRDLDLSAFVMFSSLASTAGSPGQGNYAAANAVLDALAEFRRQQGLPGTSVAWGAWADGGMAVDAKAVEERLRRSGVSAMAPDLALSALRQVLDADETAVTVADLDWPRFALSFAAGRPSALFGELTEACIELRSQEQTDPLSAFRRQLMKLPTAEERETELLKLVRDQAAATLGHPTPDAVRAARAFRDLGFDSLMAVELRTRLQRSTGLTLPATLAFDHPTPQGLARHLLAELLAGEADASATALTGATTAVSDDPIAIVGMSCRFPGGVTSPEELWQLLAAGGDGISGFPLDRGWDVDGLFDPDPDRPGKSYVRVGGFLHDAGDFDADFFGVSPREALAMDPQQRLLLETSWEALERAGIDPESVRGERIGVFAGTNGQDYANLAMTAPESTEGYRGIGNAASVVSGRVAYTLGLEGPAVTVDTACSSALVALHWAAQSLRQGECTMALAGGVTVMATPAAFVEFSRQRGLAPDGRCKAFAGAADGTGWAEGVGMLLVERLSDAERNGHPVLAVVRGSAVNQDGASNGLTAPNGPSQQRVIRQALANARLSASDVDAVEAHGTGTTLGDPIEAQALLATYGKERAEGQPLWLGSVKSNLGHTQAAAGVAGVIKMVMAMRHGVLPKTLHVDEPSPHVDWASGAVELLTDAVEWPETGEPRRAGVSSFGVSGTNAHVILEQAPTPAEEETATTRSHGAGAVSWTLSARSEKSVRAQAGRLAAYLSSTSDAHALDVGFSLVTTRAALEHRAAVVAADREGAVAALSALASGAVAPGVVEGVAGPGDLAVLFTGQGAQRLGMGRELYGRFPVFAEAFDAVCAELDRHLDRPLRGVVFGEDAEVLDRTGFTQPALFAVEVALFRLVESWGVTPDFVAGHSIGELTAAHVAGVLSLADAAVLVAARARLMQALPSGGAMVSVAAPEADVLAAVEGVTGVSVAAVNGPSSVVVSGDEDAVVRVAESFSSVGVKTKRLRVSHAFHSGHMDGMLEEFRRVAEGLTYDLPRIPVVSNVTGAMAEADEVTSAEYWVRHVREAVRFADGIAALSAQGVTRFLELGPDGTLSAMARECVSEDALLVPALRRDRSEEQALLAALSTLHVHGTDVDWCAFYEGTGARRVDLPTYAFDRERYWITPEEPAQQTGTSADSAFWDAVESEDLAALASVLGTGDDEPLAGMVPLLSRWRREGRERSKTADWRYRVEWRPVVQPPAPVVYGTWLVVAPAGGTWIADALRARGADVLCVELADAPARRGLLAERIAEAVAHFPDLSAVVAMPSDAAEAVALVQALGDAGVGAPLWLVTRGAVVAASGDRLVDVSGSAVWGVGRVVGLEHPDRWGGLVDVPVVWDEGVLDRLCGVLAGAAAGEDQFAVRSSGAFVRRLVRARLSGVVSGAWVPAGTVLVTGGTGALGAHVARWLVGLGAGRLVLLSRRGLEAPGAVELRDELAMSGAEVDVVACDVADREALSRVLASVPADAPLSAVFHTAGVLDDGVLDGLTGDRIATVLRPKADAALTLHDLTRDLDLSAFVMFSSLASTAGSPGQGNYAAANAVLDALAEFRRQQGLPGTSVAWGAWADGGMAVDAKAVEERLRRSGVSAMAPDLALSALRQVLDADETAVTVADLDWPRFAPSFTAARPSALFDELAEARAALEAGQVDDADSTAGTQGADLAQRLSGLSESGRERVLLDVVRNHVATVLGHSSAQSVTPERGFMDMGFDSLTAVELRNGLQRLTGLAFPATLLFDYPTPAALAAYLRTQFVPEDDNTDEVSVESALTGLGKIETALAAMASDEERTAVIGKLNDILTTWRGTVRATDEDDDGRIESATDEEIFKLIDEELGDF</sequence>
<dbReference type="Gene3D" id="3.30.300.30">
    <property type="match status" value="1"/>
</dbReference>
<dbReference type="InterPro" id="IPR025110">
    <property type="entry name" value="AMP-bd_C"/>
</dbReference>
<dbReference type="PANTHER" id="PTHR43775:SF51">
    <property type="entry name" value="INACTIVE PHENOLPHTHIOCEROL SYNTHESIS POLYKETIDE SYNTHASE TYPE I PKS1-RELATED"/>
    <property type="match status" value="1"/>
</dbReference>
<feature type="domain" description="Ketosynthase family 3 (KS3)" evidence="9">
    <location>
        <begin position="1112"/>
        <end position="1538"/>
    </location>
</feature>
<dbReference type="InterPro" id="IPR045851">
    <property type="entry name" value="AMP-bd_C_sf"/>
</dbReference>
<dbReference type="InterPro" id="IPR013968">
    <property type="entry name" value="PKS_KR"/>
</dbReference>
<name>A0A2G1XAS1_STRCJ</name>
<feature type="domain" description="Carrier" evidence="8">
    <location>
        <begin position="1018"/>
        <end position="1093"/>
    </location>
</feature>
<feature type="domain" description="Ketosynthase family 3 (KS3)" evidence="9">
    <location>
        <begin position="4184"/>
        <end position="4610"/>
    </location>
</feature>
<dbReference type="Pfam" id="PF13193">
    <property type="entry name" value="AMP-binding_C"/>
    <property type="match status" value="1"/>
</dbReference>
<dbReference type="InterPro" id="IPR016035">
    <property type="entry name" value="Acyl_Trfase/lysoPLipase"/>
</dbReference>
<evidence type="ECO:0000256" key="5">
    <source>
        <dbReference type="ARBA" id="ARBA00023268"/>
    </source>
</evidence>
<evidence type="ECO:0000313" key="10">
    <source>
        <dbReference type="EMBL" id="PHQ48320.1"/>
    </source>
</evidence>
<dbReference type="InterPro" id="IPR014043">
    <property type="entry name" value="Acyl_transferase_dom"/>
</dbReference>
<dbReference type="SMART" id="SM00823">
    <property type="entry name" value="PKS_PP"/>
    <property type="match status" value="4"/>
</dbReference>
<dbReference type="Pfam" id="PF08659">
    <property type="entry name" value="KR"/>
    <property type="match status" value="4"/>
</dbReference>
<dbReference type="InterPro" id="IPR020841">
    <property type="entry name" value="PKS_Beta-ketoAc_synthase_dom"/>
</dbReference>
<dbReference type="PROSITE" id="PS00012">
    <property type="entry name" value="PHOSPHOPANTETHEINE"/>
    <property type="match status" value="3"/>
</dbReference>
<dbReference type="GO" id="GO:0004315">
    <property type="term" value="F:3-oxoacyl-[acyl-carrier-protein] synthase activity"/>
    <property type="evidence" value="ECO:0007669"/>
    <property type="project" value="InterPro"/>
</dbReference>
<dbReference type="SMART" id="SM00822">
    <property type="entry name" value="PKS_KR"/>
    <property type="match status" value="4"/>
</dbReference>
<dbReference type="CDD" id="cd08956">
    <property type="entry name" value="KR_3_FAS_SDR_x"/>
    <property type="match status" value="1"/>
</dbReference>
<dbReference type="FunFam" id="3.40.366.10:FF:000002">
    <property type="entry name" value="Probable polyketide synthase 2"/>
    <property type="match status" value="3"/>
</dbReference>
<dbReference type="SUPFAM" id="SSF55048">
    <property type="entry name" value="Probable ACP-binding domain of malonyl-CoA ACP transacylase"/>
    <property type="match status" value="3"/>
</dbReference>
<dbReference type="InterPro" id="IPR057326">
    <property type="entry name" value="KR_dom"/>
</dbReference>
<gene>
    <name evidence="10" type="ORF">BLA24_33520</name>
</gene>
<keyword evidence="6" id="KW-0012">Acyltransferase</keyword>
<dbReference type="PROSITE" id="PS50075">
    <property type="entry name" value="CARRIER"/>
    <property type="match status" value="4"/>
</dbReference>
<feature type="domain" description="Carrier" evidence="8">
    <location>
        <begin position="2560"/>
        <end position="2635"/>
    </location>
</feature>
<dbReference type="InterPro" id="IPR036291">
    <property type="entry name" value="NAD(P)-bd_dom_sf"/>
</dbReference>
<dbReference type="Pfam" id="PF00698">
    <property type="entry name" value="Acyl_transf_1"/>
    <property type="match status" value="3"/>
</dbReference>
<keyword evidence="2" id="KW-0597">Phosphoprotein</keyword>
<dbReference type="InterPro" id="IPR001227">
    <property type="entry name" value="Ac_transferase_dom_sf"/>
</dbReference>